<dbReference type="GO" id="GO:0005840">
    <property type="term" value="C:ribosome"/>
    <property type="evidence" value="ECO:0007669"/>
    <property type="project" value="InterPro"/>
</dbReference>
<dbReference type="NCBIfam" id="TIGR02273">
    <property type="entry name" value="16S_RimM"/>
    <property type="match status" value="1"/>
</dbReference>
<comment type="domain">
    <text evidence="5">The PRC barrel domain binds ribosomal protein uS19.</text>
</comment>
<keyword evidence="1 5" id="KW-0963">Cytoplasm</keyword>
<dbReference type="Pfam" id="PF01782">
    <property type="entry name" value="RimM"/>
    <property type="match status" value="1"/>
</dbReference>
<sequence length="196" mass="21347">MELVVGRVAKSHGIRGEVVVEVRTDEPEERFAVGAVLRGRKPRDKHLHEYTVEAAREHSGRLLLRLQGIDGRDAADALRGVLFVVDSADLPPSDDPDEFYDHELEGLTVRIVAGRPDGGTEVGTVREVLHTAAGELLSIRPAGQERGELLVPFVTEIVPTVSVRDGVIEIDPPEGLLDPDFGEPPSKKKKSTEGKQ</sequence>
<dbReference type="GO" id="GO:0005737">
    <property type="term" value="C:cytoplasm"/>
    <property type="evidence" value="ECO:0007669"/>
    <property type="project" value="UniProtKB-SubCell"/>
</dbReference>
<dbReference type="GO" id="GO:0006364">
    <property type="term" value="P:rRNA processing"/>
    <property type="evidence" value="ECO:0007669"/>
    <property type="project" value="UniProtKB-UniRule"/>
</dbReference>
<feature type="domain" description="Ribosome maturation factor RimM PRC barrel" evidence="8">
    <location>
        <begin position="102"/>
        <end position="176"/>
    </location>
</feature>
<evidence type="ECO:0000259" key="7">
    <source>
        <dbReference type="Pfam" id="PF01782"/>
    </source>
</evidence>
<feature type="region of interest" description="Disordered" evidence="6">
    <location>
        <begin position="169"/>
        <end position="196"/>
    </location>
</feature>
<comment type="function">
    <text evidence="5">An accessory protein needed during the final step in the assembly of 30S ribosomal subunit, possibly for assembly of the head region. Essential for efficient processing of 16S rRNA. May be needed both before and after RbfA during the maturation of 16S rRNA. It has affinity for free ribosomal 30S subunits but not for 70S ribosomes.</text>
</comment>
<dbReference type="InterPro" id="IPR011961">
    <property type="entry name" value="RimM"/>
</dbReference>
<comment type="subcellular location">
    <subcellularLocation>
        <location evidence="5">Cytoplasm</location>
    </subcellularLocation>
</comment>
<comment type="similarity">
    <text evidence="5">Belongs to the RimM family.</text>
</comment>
<reference evidence="9 10" key="2">
    <citation type="journal article" date="2016" name="Genome Announc.">
        <title>Draft Genome Sequence of a Versatile Hydrocarbon-Degrading Bacterium, Rhodococcus pyridinivorans Strain KG-16, Collected from Oil Fields in India.</title>
        <authorList>
            <person name="Aggarwal R.K."/>
            <person name="Dawar C."/>
            <person name="Phanindranath R."/>
            <person name="Mutnuri L."/>
            <person name="Dayal A.M."/>
        </authorList>
    </citation>
    <scope>NUCLEOTIDE SEQUENCE [LARGE SCALE GENOMIC DNA]</scope>
    <source>
        <strain evidence="9 10">KG-16</strain>
    </source>
</reference>
<dbReference type="InterPro" id="IPR036976">
    <property type="entry name" value="RimM_N_sf"/>
</dbReference>
<dbReference type="EMBL" id="AZXY01000002">
    <property type="protein sequence ID" value="KSZ59713.1"/>
    <property type="molecule type" value="Genomic_DNA"/>
</dbReference>
<dbReference type="HAMAP" id="MF_00014">
    <property type="entry name" value="Ribosome_mat_RimM"/>
    <property type="match status" value="1"/>
</dbReference>
<dbReference type="PATRIC" id="fig|1441730.3.peg.1270"/>
<dbReference type="Gene3D" id="2.30.30.240">
    <property type="entry name" value="PRC-barrel domain"/>
    <property type="match status" value="1"/>
</dbReference>
<dbReference type="Gene3D" id="2.40.30.60">
    <property type="entry name" value="RimM"/>
    <property type="match status" value="1"/>
</dbReference>
<dbReference type="GO" id="GO:0042274">
    <property type="term" value="P:ribosomal small subunit biogenesis"/>
    <property type="evidence" value="ECO:0007669"/>
    <property type="project" value="UniProtKB-UniRule"/>
</dbReference>
<dbReference type="InterPro" id="IPR009000">
    <property type="entry name" value="Transl_B-barrel_sf"/>
</dbReference>
<evidence type="ECO:0000256" key="5">
    <source>
        <dbReference type="HAMAP-Rule" id="MF_00014"/>
    </source>
</evidence>
<keyword evidence="3 5" id="KW-0698">rRNA processing</keyword>
<dbReference type="InterPro" id="IPR056792">
    <property type="entry name" value="PRC_RimM"/>
</dbReference>
<accession>A0A0V9UNX9</accession>
<dbReference type="Proteomes" id="UP000053060">
    <property type="component" value="Unassembled WGS sequence"/>
</dbReference>
<keyword evidence="4 5" id="KW-0143">Chaperone</keyword>
<dbReference type="SUPFAM" id="SSF50447">
    <property type="entry name" value="Translation proteins"/>
    <property type="match status" value="1"/>
</dbReference>
<reference evidence="10" key="1">
    <citation type="submission" date="2015-01" db="EMBL/GenBank/DDBJ databases">
        <title>Draft genome sequence of Rhodococcus pyridinivorans strain KG-16, a hydrocarbon-degrading bacterium.</title>
        <authorList>
            <person name="Aggarwal R.K."/>
            <person name="Dawar C."/>
        </authorList>
    </citation>
    <scope>NUCLEOTIDE SEQUENCE [LARGE SCALE GENOMIC DNA]</scope>
    <source>
        <strain evidence="10">KG-16</strain>
    </source>
</reference>
<evidence type="ECO:0000259" key="8">
    <source>
        <dbReference type="Pfam" id="PF24986"/>
    </source>
</evidence>
<dbReference type="PANTHER" id="PTHR33692">
    <property type="entry name" value="RIBOSOME MATURATION FACTOR RIMM"/>
    <property type="match status" value="1"/>
</dbReference>
<evidence type="ECO:0000256" key="6">
    <source>
        <dbReference type="SAM" id="MobiDB-lite"/>
    </source>
</evidence>
<protein>
    <recommendedName>
        <fullName evidence="5">Ribosome maturation factor RimM</fullName>
    </recommendedName>
</protein>
<feature type="domain" description="RimM N-terminal" evidence="7">
    <location>
        <begin position="4"/>
        <end position="88"/>
    </location>
</feature>
<evidence type="ECO:0000256" key="4">
    <source>
        <dbReference type="ARBA" id="ARBA00023186"/>
    </source>
</evidence>
<dbReference type="SUPFAM" id="SSF50346">
    <property type="entry name" value="PRC-barrel domain"/>
    <property type="match status" value="1"/>
</dbReference>
<dbReference type="AlphaFoldDB" id="A0A0V9UNX9"/>
<dbReference type="InterPro" id="IPR002676">
    <property type="entry name" value="RimM_N"/>
</dbReference>
<evidence type="ECO:0000256" key="2">
    <source>
        <dbReference type="ARBA" id="ARBA00022517"/>
    </source>
</evidence>
<name>A0A0V9UNX9_9NOCA</name>
<evidence type="ECO:0000256" key="1">
    <source>
        <dbReference type="ARBA" id="ARBA00022490"/>
    </source>
</evidence>
<dbReference type="Pfam" id="PF24986">
    <property type="entry name" value="PRC_RimM"/>
    <property type="match status" value="1"/>
</dbReference>
<organism evidence="9 10">
    <name type="scientific">Rhodococcus pyridinivorans KG-16</name>
    <dbReference type="NCBI Taxonomy" id="1441730"/>
    <lineage>
        <taxon>Bacteria</taxon>
        <taxon>Bacillati</taxon>
        <taxon>Actinomycetota</taxon>
        <taxon>Actinomycetes</taxon>
        <taxon>Mycobacteriales</taxon>
        <taxon>Nocardiaceae</taxon>
        <taxon>Rhodococcus</taxon>
    </lineage>
</organism>
<evidence type="ECO:0000313" key="10">
    <source>
        <dbReference type="Proteomes" id="UP000053060"/>
    </source>
</evidence>
<evidence type="ECO:0000313" key="9">
    <source>
        <dbReference type="EMBL" id="KSZ59713.1"/>
    </source>
</evidence>
<keyword evidence="2 5" id="KW-0690">Ribosome biogenesis</keyword>
<evidence type="ECO:0000256" key="3">
    <source>
        <dbReference type="ARBA" id="ARBA00022552"/>
    </source>
</evidence>
<dbReference type="GO" id="GO:0043022">
    <property type="term" value="F:ribosome binding"/>
    <property type="evidence" value="ECO:0007669"/>
    <property type="project" value="InterPro"/>
</dbReference>
<comment type="caution">
    <text evidence="9">The sequence shown here is derived from an EMBL/GenBank/DDBJ whole genome shotgun (WGS) entry which is preliminary data.</text>
</comment>
<dbReference type="PANTHER" id="PTHR33692:SF1">
    <property type="entry name" value="RIBOSOME MATURATION FACTOR RIMM"/>
    <property type="match status" value="1"/>
</dbReference>
<comment type="subunit">
    <text evidence="5">Binds ribosomal protein uS19.</text>
</comment>
<dbReference type="InterPro" id="IPR011033">
    <property type="entry name" value="PRC_barrel-like_sf"/>
</dbReference>
<proteinExistence type="inferred from homology"/>
<dbReference type="RefSeq" id="WP_039586954.1">
    <property type="nucleotide sequence ID" value="NZ_AZXY01000002.1"/>
</dbReference>
<gene>
    <name evidence="5" type="primary">rimM</name>
    <name evidence="9" type="ORF">Z045_05980</name>
</gene>